<dbReference type="AlphaFoldDB" id="A0A2T7TB98"/>
<dbReference type="Pfam" id="PF01337">
    <property type="entry name" value="Barstar"/>
    <property type="match status" value="1"/>
</dbReference>
<proteinExistence type="inferred from homology"/>
<evidence type="ECO:0000313" key="3">
    <source>
        <dbReference type="EMBL" id="PVE12429.1"/>
    </source>
</evidence>
<evidence type="ECO:0000259" key="2">
    <source>
        <dbReference type="Pfam" id="PF01337"/>
    </source>
</evidence>
<dbReference type="Proteomes" id="UP000245992">
    <property type="component" value="Unassembled WGS sequence"/>
</dbReference>
<gene>
    <name evidence="3" type="ORF">Y717_35075</name>
</gene>
<feature type="domain" description="Barstar (barnase inhibitor)" evidence="2">
    <location>
        <begin position="5"/>
        <end position="86"/>
    </location>
</feature>
<dbReference type="OrthoDB" id="8859549at2"/>
<keyword evidence="4" id="KW-1185">Reference proteome</keyword>
<sequence>MTVTYVIDGAEVTGLESFWQVIGAAVNGPGGYFGSNLDALADCLRGGYGTPDDGDFVIEWRRHELSRRALGQEETVRTLQRRLERAHPDNRAAIQGRLDAVRAGGGPTVFDELVRLIEEEAPGVLRLL</sequence>
<dbReference type="SUPFAM" id="SSF52038">
    <property type="entry name" value="Barstar-related"/>
    <property type="match status" value="1"/>
</dbReference>
<dbReference type="STRING" id="1440053.GCA_000718095_04596"/>
<dbReference type="EMBL" id="AZSP01000092">
    <property type="protein sequence ID" value="PVE12429.1"/>
    <property type="molecule type" value="Genomic_DNA"/>
</dbReference>
<name>A0A2T7TB98_9ACTN</name>
<comment type="similarity">
    <text evidence="1">Belongs to the barstar family.</text>
</comment>
<evidence type="ECO:0000256" key="1">
    <source>
        <dbReference type="ARBA" id="ARBA00006845"/>
    </source>
</evidence>
<comment type="caution">
    <text evidence="3">The sequence shown here is derived from an EMBL/GenBank/DDBJ whole genome shotgun (WGS) entry which is preliminary data.</text>
</comment>
<dbReference type="InterPro" id="IPR000468">
    <property type="entry name" value="Barstar"/>
</dbReference>
<organism evidence="3 4">
    <name type="scientific">Streptomyces scopuliridis RB72</name>
    <dbReference type="NCBI Taxonomy" id="1440053"/>
    <lineage>
        <taxon>Bacteria</taxon>
        <taxon>Bacillati</taxon>
        <taxon>Actinomycetota</taxon>
        <taxon>Actinomycetes</taxon>
        <taxon>Kitasatosporales</taxon>
        <taxon>Streptomycetaceae</taxon>
        <taxon>Streptomyces</taxon>
    </lineage>
</organism>
<accession>A0A2T7TB98</accession>
<dbReference type="CDD" id="cd05143">
    <property type="entry name" value="Barstar_SaI14_like"/>
    <property type="match status" value="1"/>
</dbReference>
<dbReference type="GeneID" id="95545383"/>
<reference evidence="3 4" key="1">
    <citation type="submission" date="2013-12" db="EMBL/GenBank/DDBJ databases">
        <title>Annotated genome of Streptomyces scopuliridis.</title>
        <authorList>
            <person name="Olson J.B."/>
        </authorList>
    </citation>
    <scope>NUCLEOTIDE SEQUENCE [LARGE SCALE GENOMIC DNA]</scope>
    <source>
        <strain evidence="3 4">RB72</strain>
    </source>
</reference>
<protein>
    <submittedName>
        <fullName evidence="3">Barnase inhibitor</fullName>
    </submittedName>
</protein>
<dbReference type="Gene3D" id="3.30.370.10">
    <property type="entry name" value="Barstar-like"/>
    <property type="match status" value="1"/>
</dbReference>
<evidence type="ECO:0000313" key="4">
    <source>
        <dbReference type="Proteomes" id="UP000245992"/>
    </source>
</evidence>
<dbReference type="InterPro" id="IPR035905">
    <property type="entry name" value="Barstar-like_sf"/>
</dbReference>
<dbReference type="RefSeq" id="WP_030353598.1">
    <property type="nucleotide sequence ID" value="NZ_AZSP01000092.1"/>
</dbReference>